<evidence type="ECO:0000313" key="3">
    <source>
        <dbReference type="Proteomes" id="UP000051751"/>
    </source>
</evidence>
<name>A0A0R2FHY8_9LACO</name>
<gene>
    <name evidence="2" type="ORF">IV38_GL001670</name>
</gene>
<reference evidence="2 3" key="1">
    <citation type="journal article" date="2015" name="Genome Announc.">
        <title>Expanding the biotechnology potential of lactobacilli through comparative genomics of 213 strains and associated genera.</title>
        <authorList>
            <person name="Sun Z."/>
            <person name="Harris H.M."/>
            <person name="McCann A."/>
            <person name="Guo C."/>
            <person name="Argimon S."/>
            <person name="Zhang W."/>
            <person name="Yang X."/>
            <person name="Jeffery I.B."/>
            <person name="Cooney J.C."/>
            <person name="Kagawa T.F."/>
            <person name="Liu W."/>
            <person name="Song Y."/>
            <person name="Salvetti E."/>
            <person name="Wrobel A."/>
            <person name="Rasinkangas P."/>
            <person name="Parkhill J."/>
            <person name="Rea M.C."/>
            <person name="O'Sullivan O."/>
            <person name="Ritari J."/>
            <person name="Douillard F.P."/>
            <person name="Paul Ross R."/>
            <person name="Yang R."/>
            <person name="Briner A.E."/>
            <person name="Felis G.E."/>
            <person name="de Vos W.M."/>
            <person name="Barrangou R."/>
            <person name="Klaenhammer T.R."/>
            <person name="Caufield P.W."/>
            <person name="Cui Y."/>
            <person name="Zhang H."/>
            <person name="O'Toole P.W."/>
        </authorList>
    </citation>
    <scope>NUCLEOTIDE SEQUENCE [LARGE SCALE GENOMIC DNA]</scope>
    <source>
        <strain evidence="2 3">ATCC BAA-66</strain>
    </source>
</reference>
<evidence type="ECO:0000259" key="1">
    <source>
        <dbReference type="Pfam" id="PF15983"/>
    </source>
</evidence>
<dbReference type="EMBL" id="JQAT01000004">
    <property type="protein sequence ID" value="KRN28216.1"/>
    <property type="molecule type" value="Genomic_DNA"/>
</dbReference>
<protein>
    <recommendedName>
        <fullName evidence="1">DUF4767 domain-containing protein</fullName>
    </recommendedName>
</protein>
<comment type="caution">
    <text evidence="2">The sequence shown here is derived from an EMBL/GenBank/DDBJ whole genome shotgun (WGS) entry which is preliminary data.</text>
</comment>
<organism evidence="2 3">
    <name type="scientific">Lactobacillus selangorensis</name>
    <dbReference type="NCBI Taxonomy" id="81857"/>
    <lineage>
        <taxon>Bacteria</taxon>
        <taxon>Bacillati</taxon>
        <taxon>Bacillota</taxon>
        <taxon>Bacilli</taxon>
        <taxon>Lactobacillales</taxon>
        <taxon>Lactobacillaceae</taxon>
        <taxon>Lactobacillus</taxon>
    </lineage>
</organism>
<dbReference type="PROSITE" id="PS51257">
    <property type="entry name" value="PROKAR_LIPOPROTEIN"/>
    <property type="match status" value="1"/>
</dbReference>
<dbReference type="InterPro" id="IPR031927">
    <property type="entry name" value="DUF4767"/>
</dbReference>
<dbReference type="PATRIC" id="fig|81857.3.peg.1681"/>
<feature type="domain" description="DUF4767" evidence="1">
    <location>
        <begin position="66"/>
        <end position="197"/>
    </location>
</feature>
<dbReference type="Proteomes" id="UP000051751">
    <property type="component" value="Unassembled WGS sequence"/>
</dbReference>
<proteinExistence type="predicted"/>
<accession>A0A0R2FHY8</accession>
<dbReference type="AlphaFoldDB" id="A0A0R2FHY8"/>
<dbReference type="Pfam" id="PF15983">
    <property type="entry name" value="DUF4767"/>
    <property type="match status" value="1"/>
</dbReference>
<evidence type="ECO:0000313" key="2">
    <source>
        <dbReference type="EMBL" id="KRN28216.1"/>
    </source>
</evidence>
<sequence length="287" mass="30478">MAKAYNKGNKGRVQMKKASGLLLLAVLGMVLSGCQNNTGKSASSESASTAATKVTPSVSKQDYRLKWNTKKAAQLAAYMVQFGKNMNQNYTQVKQGTTASWFNASLKKMAQENRAIEVGGKVEKTKWFPAQNLGSKARTNVVAAYADDDAHILYLFVVNHAQAARVLVSQQAVNDKGRLVMKETANTAIKGAFNSILAGQNVSSDAETSASASSSISSSAAPKDAAAGDAPTVNFPSRFEGTWYGYEQGSDVLKTVTISGAKLTEDGTTITLHDVSDQTFGSRHGDC</sequence>